<dbReference type="STRING" id="1121307.CLCY_1c04050"/>
<feature type="binding site" evidence="7">
    <location>
        <position position="38"/>
    </location>
    <ligand>
        <name>NAD(+)</name>
        <dbReference type="ChEBI" id="CHEBI:57540"/>
    </ligand>
</feature>
<evidence type="ECO:0000313" key="14">
    <source>
        <dbReference type="Proteomes" id="UP000036756"/>
    </source>
</evidence>
<keyword evidence="4 7" id="KW-0560">Oxidoreductase</keyword>
<evidence type="ECO:0000259" key="12">
    <source>
        <dbReference type="Pfam" id="PF02866"/>
    </source>
</evidence>
<dbReference type="SUPFAM" id="SSF56327">
    <property type="entry name" value="LDH C-terminal domain-like"/>
    <property type="match status" value="1"/>
</dbReference>
<feature type="binding site" evidence="7 9">
    <location>
        <position position="86"/>
    </location>
    <ligand>
        <name>substrate</name>
    </ligand>
</feature>
<feature type="binding site" evidence="10">
    <location>
        <position position="93"/>
    </location>
    <ligand>
        <name>NAD(+)</name>
        <dbReference type="ChEBI" id="CHEBI:57540"/>
    </ligand>
</feature>
<feature type="binding site" evidence="7">
    <location>
        <begin position="146"/>
        <end position="149"/>
    </location>
    <ligand>
        <name>substrate</name>
    </ligand>
</feature>
<feature type="active site" description="Proton acceptor" evidence="7 8">
    <location>
        <position position="173"/>
    </location>
</feature>
<keyword evidence="5 7" id="KW-0520">NAD</keyword>
<feature type="domain" description="Lactate/malate dehydrogenase N-terminal" evidence="11">
    <location>
        <begin position="3"/>
        <end position="140"/>
    </location>
</feature>
<dbReference type="SUPFAM" id="SSF51735">
    <property type="entry name" value="NAD(P)-binding Rossmann-fold domains"/>
    <property type="match status" value="1"/>
</dbReference>
<dbReference type="InterPro" id="IPR036291">
    <property type="entry name" value="NAD(P)-bd_dom_sf"/>
</dbReference>
<dbReference type="PRINTS" id="PR00086">
    <property type="entry name" value="LLDHDRGNASE"/>
</dbReference>
<dbReference type="AlphaFoldDB" id="A0A0J8G042"/>
<feature type="binding site" evidence="7">
    <location>
        <position position="141"/>
    </location>
    <ligand>
        <name>NAD(+)</name>
        <dbReference type="ChEBI" id="CHEBI:57540"/>
    </ligand>
</feature>
<comment type="pathway">
    <text evidence="1 7">Fermentation; pyruvate fermentation to lactate; (S)-lactate from pyruvate: step 1/1.</text>
</comment>
<organism evidence="13 14">
    <name type="scientific">Clostridium cylindrosporum DSM 605</name>
    <dbReference type="NCBI Taxonomy" id="1121307"/>
    <lineage>
        <taxon>Bacteria</taxon>
        <taxon>Bacillati</taxon>
        <taxon>Bacillota</taxon>
        <taxon>Clostridia</taxon>
        <taxon>Eubacteriales</taxon>
        <taxon>Clostridiaceae</taxon>
        <taxon>Clostridium</taxon>
    </lineage>
</organism>
<dbReference type="InterPro" id="IPR018177">
    <property type="entry name" value="L-lactate_DH_AS"/>
</dbReference>
<evidence type="ECO:0000256" key="4">
    <source>
        <dbReference type="ARBA" id="ARBA00023002"/>
    </source>
</evidence>
<dbReference type="EC" id="1.1.1.27" evidence="3 7"/>
<evidence type="ECO:0000256" key="9">
    <source>
        <dbReference type="PIRSR" id="PIRSR000102-2"/>
    </source>
</evidence>
<comment type="similarity">
    <text evidence="2 7">Belongs to the LDH/MDH superfamily. LDH family.</text>
</comment>
<evidence type="ECO:0000256" key="7">
    <source>
        <dbReference type="HAMAP-Rule" id="MF_00488"/>
    </source>
</evidence>
<dbReference type="Proteomes" id="UP000036756">
    <property type="component" value="Unassembled WGS sequence"/>
</dbReference>
<evidence type="ECO:0000256" key="5">
    <source>
        <dbReference type="ARBA" id="ARBA00023027"/>
    </source>
</evidence>
<dbReference type="InterPro" id="IPR011304">
    <property type="entry name" value="L-lactate_DH"/>
</dbReference>
<dbReference type="Gene3D" id="3.90.110.10">
    <property type="entry name" value="Lactate dehydrogenase/glycoside hydrolase, family 4, C-terminal"/>
    <property type="match status" value="1"/>
</dbReference>
<sequence length="311" mass="33895">MSKVAIIGCGFVGSTIAYTLAHTGLAREIVLIDINNDKAEGEALDIGHGIPLIKPVEIYSGSIKDVKDADVIVITAGKNRTPGKTRLELALDNVNIFKDLIPKLVAENNKAIYLIVSNPVDVLTYITCKISGLPSSKVIGSGTMLDSSRFRYLLSNELDIDARNIHGYIIGEHGDSEVATWSSTNISGIDIDDYCKMVGIKLDEDIKDKIENNIKTAGSEVINKKGATYYAISLAVIRIIECIVRDEKSILEVSSLIQGQYGIEDVSLSLPTIISSNGVERALEIKLDDEEMKSFRESAEIMKKTIKDVGF</sequence>
<dbReference type="Pfam" id="PF00056">
    <property type="entry name" value="Ldh_1_N"/>
    <property type="match status" value="1"/>
</dbReference>
<dbReference type="Gene3D" id="3.40.50.720">
    <property type="entry name" value="NAD(P)-binding Rossmann-like Domain"/>
    <property type="match status" value="1"/>
</dbReference>
<dbReference type="Pfam" id="PF02866">
    <property type="entry name" value="Ldh_1_C"/>
    <property type="match status" value="1"/>
</dbReference>
<evidence type="ECO:0000256" key="10">
    <source>
        <dbReference type="PIRSR" id="PIRSR000102-3"/>
    </source>
</evidence>
<dbReference type="NCBIfam" id="NF000824">
    <property type="entry name" value="PRK00066.1"/>
    <property type="match status" value="1"/>
</dbReference>
<keyword evidence="7" id="KW-0021">Allosteric enzyme</keyword>
<dbReference type="InterPro" id="IPR022383">
    <property type="entry name" value="Lactate/malate_DH_C"/>
</dbReference>
<dbReference type="PROSITE" id="PS00064">
    <property type="entry name" value="L_LDH"/>
    <property type="match status" value="1"/>
</dbReference>
<feature type="binding site" evidence="7">
    <location>
        <begin position="118"/>
        <end position="121"/>
    </location>
    <ligand>
        <name>substrate</name>
    </ligand>
</feature>
<comment type="caution">
    <text evidence="7">Lacks conserved residue(s) required for the propagation of feature annotation.</text>
</comment>
<dbReference type="InterPro" id="IPR015955">
    <property type="entry name" value="Lactate_DH/Glyco_Ohase_4_C"/>
</dbReference>
<keyword evidence="14" id="KW-1185">Reference proteome</keyword>
<feature type="binding site" evidence="7 10">
    <location>
        <begin position="116"/>
        <end position="118"/>
    </location>
    <ligand>
        <name>NAD(+)</name>
        <dbReference type="ChEBI" id="CHEBI:57540"/>
    </ligand>
</feature>
<feature type="binding site" evidence="7 10">
    <location>
        <position position="33"/>
    </location>
    <ligand>
        <name>NAD(+)</name>
        <dbReference type="ChEBI" id="CHEBI:57540"/>
    </ligand>
</feature>
<dbReference type="UniPathway" id="UPA00554">
    <property type="reaction ID" value="UER00611"/>
</dbReference>
<evidence type="ECO:0000256" key="1">
    <source>
        <dbReference type="ARBA" id="ARBA00004843"/>
    </source>
</evidence>
<name>A0A0J8G042_CLOCY</name>
<feature type="binding site" evidence="7">
    <location>
        <position position="228"/>
    </location>
    <ligand>
        <name>substrate</name>
    </ligand>
</feature>
<comment type="subunit">
    <text evidence="7">Homotetramer.</text>
</comment>
<evidence type="ECO:0000256" key="6">
    <source>
        <dbReference type="ARBA" id="ARBA00049258"/>
    </source>
</evidence>
<dbReference type="GO" id="GO:0004459">
    <property type="term" value="F:L-lactate dehydrogenase (NAD+) activity"/>
    <property type="evidence" value="ECO:0007669"/>
    <property type="project" value="UniProtKB-UniRule"/>
</dbReference>
<comment type="activity regulation">
    <text evidence="7">Allosterically activated by fructose 1,6-bisphosphate (FBP).</text>
</comment>
<feature type="binding site" evidence="7">
    <location>
        <position position="166"/>
    </location>
    <ligand>
        <name>beta-D-fructose 1,6-bisphosphate</name>
        <dbReference type="ChEBI" id="CHEBI:32966"/>
        <note>allosteric activator</note>
    </ligand>
</feature>
<comment type="function">
    <text evidence="7">Catalyzes the conversion of lactate to pyruvate.</text>
</comment>
<dbReference type="PATRIC" id="fig|1121307.3.peg.770"/>
<evidence type="ECO:0000256" key="8">
    <source>
        <dbReference type="PIRSR" id="PIRSR000102-1"/>
    </source>
</evidence>
<feature type="binding site" evidence="9">
    <location>
        <position position="149"/>
    </location>
    <ligand>
        <name>substrate</name>
    </ligand>
</feature>
<feature type="binding site" evidence="7">
    <location>
        <position position="12"/>
    </location>
    <ligand>
        <name>NAD(+)</name>
        <dbReference type="ChEBI" id="CHEBI:57540"/>
    </ligand>
</feature>
<dbReference type="GO" id="GO:0006089">
    <property type="term" value="P:lactate metabolic process"/>
    <property type="evidence" value="ECO:0007669"/>
    <property type="project" value="TreeGrafter"/>
</dbReference>
<keyword evidence="7" id="KW-0963">Cytoplasm</keyword>
<dbReference type="PANTHER" id="PTHR43128">
    <property type="entry name" value="L-2-HYDROXYCARBOXYLATE DEHYDROGENASE (NAD(P)(+))"/>
    <property type="match status" value="1"/>
</dbReference>
<dbReference type="PIRSF" id="PIRSF000102">
    <property type="entry name" value="Lac_mal_DH"/>
    <property type="match status" value="1"/>
</dbReference>
<dbReference type="OrthoDB" id="9802969at2"/>
<dbReference type="InterPro" id="IPR001557">
    <property type="entry name" value="L-lactate/malate_DH"/>
</dbReference>
<gene>
    <name evidence="7 13" type="primary">ldh</name>
    <name evidence="13" type="ORF">CLCY_1c04050</name>
</gene>
<dbReference type="InterPro" id="IPR001236">
    <property type="entry name" value="Lactate/malate_DH_N"/>
</dbReference>
<dbReference type="NCBIfam" id="TIGR01771">
    <property type="entry name" value="L-LDH-NAD"/>
    <property type="match status" value="1"/>
</dbReference>
<feature type="binding site" evidence="9">
    <location>
        <position position="118"/>
    </location>
    <ligand>
        <name>substrate</name>
    </ligand>
</feature>
<accession>A0A0J8G042</accession>
<dbReference type="PANTHER" id="PTHR43128:SF16">
    <property type="entry name" value="L-LACTATE DEHYDROGENASE"/>
    <property type="match status" value="1"/>
</dbReference>
<feature type="binding site" evidence="7">
    <location>
        <position position="151"/>
    </location>
    <ligand>
        <name>beta-D-fructose 1,6-bisphosphate</name>
        <dbReference type="ChEBI" id="CHEBI:32966"/>
        <note>allosteric activator</note>
    </ligand>
</feature>
<protein>
    <recommendedName>
        <fullName evidence="3 7">L-lactate dehydrogenase</fullName>
        <shortName evidence="7">L-LDH</shortName>
        <ecNumber evidence="3 7">1.1.1.27</ecNumber>
    </recommendedName>
</protein>
<dbReference type="RefSeq" id="WP_048571545.1">
    <property type="nucleotide sequence ID" value="NZ_LFVU01000028.1"/>
</dbReference>
<dbReference type="GO" id="GO:0005737">
    <property type="term" value="C:cytoplasm"/>
    <property type="evidence" value="ECO:0007669"/>
    <property type="project" value="UniProtKB-SubCell"/>
</dbReference>
<evidence type="ECO:0000259" key="11">
    <source>
        <dbReference type="Pfam" id="PF00056"/>
    </source>
</evidence>
<feature type="domain" description="Lactate/malate dehydrogenase C-terminal" evidence="12">
    <location>
        <begin position="143"/>
        <end position="308"/>
    </location>
</feature>
<dbReference type="EMBL" id="LFVU01000028">
    <property type="protein sequence ID" value="KMT21171.1"/>
    <property type="molecule type" value="Genomic_DNA"/>
</dbReference>
<evidence type="ECO:0000313" key="13">
    <source>
        <dbReference type="EMBL" id="KMT21171.1"/>
    </source>
</evidence>
<proteinExistence type="inferred from homology"/>
<comment type="subcellular location">
    <subcellularLocation>
        <location evidence="7">Cytoplasm</location>
    </subcellularLocation>
</comment>
<comment type="catalytic activity">
    <reaction evidence="6 7">
        <text>(S)-lactate + NAD(+) = pyruvate + NADH + H(+)</text>
        <dbReference type="Rhea" id="RHEA:23444"/>
        <dbReference type="ChEBI" id="CHEBI:15361"/>
        <dbReference type="ChEBI" id="CHEBI:15378"/>
        <dbReference type="ChEBI" id="CHEBI:16651"/>
        <dbReference type="ChEBI" id="CHEBI:57540"/>
        <dbReference type="ChEBI" id="CHEBI:57945"/>
        <dbReference type="EC" id="1.1.1.27"/>
    </reaction>
</comment>
<dbReference type="HAMAP" id="MF_00488">
    <property type="entry name" value="Lactate_dehydrog"/>
    <property type="match status" value="1"/>
</dbReference>
<dbReference type="CDD" id="cd05292">
    <property type="entry name" value="LDH_2"/>
    <property type="match status" value="1"/>
</dbReference>
<feature type="binding site" evidence="9">
    <location>
        <position position="80"/>
    </location>
    <ligand>
        <name>substrate</name>
    </ligand>
</feature>
<dbReference type="GO" id="GO:0006096">
    <property type="term" value="P:glycolytic process"/>
    <property type="evidence" value="ECO:0007669"/>
    <property type="project" value="UniProtKB-UniRule"/>
</dbReference>
<comment type="caution">
    <text evidence="13">The sequence shown here is derived from an EMBL/GenBank/DDBJ whole genome shotgun (WGS) entry which is preliminary data.</text>
</comment>
<evidence type="ECO:0000256" key="2">
    <source>
        <dbReference type="ARBA" id="ARBA00006054"/>
    </source>
</evidence>
<reference evidence="13 14" key="1">
    <citation type="submission" date="2015-06" db="EMBL/GenBank/DDBJ databases">
        <title>Draft genome sequence of the purine-degrading Clostridium cylindrosporum HC-1 (DSM 605).</title>
        <authorList>
            <person name="Poehlein A."/>
            <person name="Schiel-Bengelsdorf B."/>
            <person name="Bengelsdorf F."/>
            <person name="Daniel R."/>
            <person name="Duerre P."/>
        </authorList>
    </citation>
    <scope>NUCLEOTIDE SEQUENCE [LARGE SCALE GENOMIC DNA]</scope>
    <source>
        <strain evidence="13 14">DSM 605</strain>
    </source>
</reference>
<feature type="binding site" evidence="10">
    <location>
        <begin position="8"/>
        <end position="13"/>
    </location>
    <ligand>
        <name>NAD(+)</name>
        <dbReference type="ChEBI" id="CHEBI:57540"/>
    </ligand>
</feature>
<dbReference type="NCBIfam" id="NF004863">
    <property type="entry name" value="PRK06223.1"/>
    <property type="match status" value="1"/>
</dbReference>
<evidence type="ECO:0000256" key="3">
    <source>
        <dbReference type="ARBA" id="ARBA00012967"/>
    </source>
</evidence>